<evidence type="ECO:0000256" key="11">
    <source>
        <dbReference type="RuleBase" id="RU003983"/>
    </source>
</evidence>
<dbReference type="Proteomes" id="UP000010931">
    <property type="component" value="Unassembled WGS sequence"/>
</dbReference>
<dbReference type="GO" id="GO:0004222">
    <property type="term" value="F:metalloendopeptidase activity"/>
    <property type="evidence" value="ECO:0007669"/>
    <property type="project" value="InterPro"/>
</dbReference>
<evidence type="ECO:0000256" key="3">
    <source>
        <dbReference type="ARBA" id="ARBA00022670"/>
    </source>
</evidence>
<dbReference type="Gene3D" id="3.30.2010.10">
    <property type="entry name" value="Metalloproteases ('zincins'), catalytic domain"/>
    <property type="match status" value="1"/>
</dbReference>
<organism evidence="14 15">
    <name type="scientific">Streptomyces turgidiscabies (strain Car8)</name>
    <dbReference type="NCBI Taxonomy" id="698760"/>
    <lineage>
        <taxon>Bacteria</taxon>
        <taxon>Bacillati</taxon>
        <taxon>Actinomycetota</taxon>
        <taxon>Actinomycetes</taxon>
        <taxon>Kitasatosporales</taxon>
        <taxon>Streptomycetaceae</taxon>
        <taxon>Streptomyces</taxon>
    </lineage>
</organism>
<keyword evidence="5" id="KW-0479">Metal-binding</keyword>
<feature type="transmembrane region" description="Helical" evidence="12">
    <location>
        <begin position="86"/>
        <end position="108"/>
    </location>
</feature>
<comment type="similarity">
    <text evidence="11">Belongs to the peptidase M48 family.</text>
</comment>
<keyword evidence="8 12" id="KW-1133">Transmembrane helix</keyword>
<dbReference type="STRING" id="85558.T45_01494"/>
<keyword evidence="9 11" id="KW-0482">Metalloprotease</keyword>
<evidence type="ECO:0000256" key="2">
    <source>
        <dbReference type="ARBA" id="ARBA00022475"/>
    </source>
</evidence>
<evidence type="ECO:0000256" key="4">
    <source>
        <dbReference type="ARBA" id="ARBA00022692"/>
    </source>
</evidence>
<evidence type="ECO:0000256" key="5">
    <source>
        <dbReference type="ARBA" id="ARBA00022723"/>
    </source>
</evidence>
<reference evidence="14 15" key="1">
    <citation type="journal article" date="2011" name="Plasmid">
        <title>Streptomyces turgidiscabies Car8 contains a modular pathogenicity island that shares virulence genes with other actinobacterial plant pathogens.</title>
        <authorList>
            <person name="Huguet-Tapia J.C."/>
            <person name="Badger J.H."/>
            <person name="Loria R."/>
            <person name="Pettis G.S."/>
        </authorList>
    </citation>
    <scope>NUCLEOTIDE SEQUENCE [LARGE SCALE GENOMIC DNA]</scope>
    <source>
        <strain evidence="14 15">Car8</strain>
    </source>
</reference>
<dbReference type="GO" id="GO:0006508">
    <property type="term" value="P:proteolysis"/>
    <property type="evidence" value="ECO:0007669"/>
    <property type="project" value="UniProtKB-KW"/>
</dbReference>
<proteinExistence type="inferred from homology"/>
<dbReference type="EMBL" id="AEJB01000515">
    <property type="protein sequence ID" value="ELP63467.1"/>
    <property type="molecule type" value="Genomic_DNA"/>
</dbReference>
<keyword evidence="4 12" id="KW-0812">Transmembrane</keyword>
<evidence type="ECO:0000256" key="6">
    <source>
        <dbReference type="ARBA" id="ARBA00022801"/>
    </source>
</evidence>
<evidence type="ECO:0000256" key="12">
    <source>
        <dbReference type="SAM" id="Phobius"/>
    </source>
</evidence>
<dbReference type="GO" id="GO:0046872">
    <property type="term" value="F:metal ion binding"/>
    <property type="evidence" value="ECO:0007669"/>
    <property type="project" value="UniProtKB-KW"/>
</dbReference>
<evidence type="ECO:0000256" key="7">
    <source>
        <dbReference type="ARBA" id="ARBA00022833"/>
    </source>
</evidence>
<keyword evidence="2" id="KW-1003">Cell membrane</keyword>
<dbReference type="AlphaFoldDB" id="L7EWQ1"/>
<accession>L7EWQ1</accession>
<keyword evidence="7 11" id="KW-0862">Zinc</keyword>
<feature type="transmembrane region" description="Helical" evidence="12">
    <location>
        <begin position="258"/>
        <end position="278"/>
    </location>
</feature>
<evidence type="ECO:0000313" key="15">
    <source>
        <dbReference type="Proteomes" id="UP000010931"/>
    </source>
</evidence>
<dbReference type="PANTHER" id="PTHR43221:SF1">
    <property type="entry name" value="PROTEASE HTPX"/>
    <property type="match status" value="1"/>
</dbReference>
<dbReference type="InterPro" id="IPR050083">
    <property type="entry name" value="HtpX_protease"/>
</dbReference>
<keyword evidence="10 12" id="KW-0472">Membrane</keyword>
<sequence>MRAIREAMLESRQCPECGTGIQADSRFTTWCPACDWNVDPGGPEPKKGRLETLRRTLARRHGEKLLATMSTDTADEQRARRDVSGVLAYVIALLIHGVTGVLAVTGVWCVVSGWGSFLMVPGLFLLLLGWALRPRLNRLPKDEGTGVVLRRPEAPELFALIDEIAVASGTRGVDAVAVNAEVNASVRTYGLRGRLLTLGLPLWESLSPERRIALLGHELGHYSNGDTRRGLVLATAYHSLNLWLYYLSPTPNPTPIQAITNLAYVVPRFLILGVLMLLDTLTLRATQRSEYLADSAAARAGSTEAAVGLMDILLVTDSIDITLRREVNGRRLRGGGRTRGTEHDDLWVELAAHMDSIPEFEYERQRRVGALRGHAVDTTHPPTHLRRRRLLDAGPVAGVVAADGERTARIAAELAGARGTVAREVVRDGVGGV</sequence>
<keyword evidence="15" id="KW-1185">Reference proteome</keyword>
<evidence type="ECO:0000256" key="8">
    <source>
        <dbReference type="ARBA" id="ARBA00022989"/>
    </source>
</evidence>
<evidence type="ECO:0000256" key="1">
    <source>
        <dbReference type="ARBA" id="ARBA00004651"/>
    </source>
</evidence>
<comment type="cofactor">
    <cofactor evidence="11">
        <name>Zn(2+)</name>
        <dbReference type="ChEBI" id="CHEBI:29105"/>
    </cofactor>
    <text evidence="11">Binds 1 zinc ion per subunit.</text>
</comment>
<evidence type="ECO:0000256" key="9">
    <source>
        <dbReference type="ARBA" id="ARBA00023049"/>
    </source>
</evidence>
<dbReference type="InterPro" id="IPR001915">
    <property type="entry name" value="Peptidase_M48"/>
</dbReference>
<comment type="caution">
    <text evidence="14">The sequence shown here is derived from an EMBL/GenBank/DDBJ whole genome shotgun (WGS) entry which is preliminary data.</text>
</comment>
<dbReference type="EC" id="3.4.24.-" evidence="14"/>
<feature type="transmembrane region" description="Helical" evidence="12">
    <location>
        <begin position="230"/>
        <end position="246"/>
    </location>
</feature>
<dbReference type="GeneID" id="97405261"/>
<gene>
    <name evidence="14" type="ORF">STRTUCAR8_06956</name>
</gene>
<dbReference type="PANTHER" id="PTHR43221">
    <property type="entry name" value="PROTEASE HTPX"/>
    <property type="match status" value="1"/>
</dbReference>
<keyword evidence="3 11" id="KW-0645">Protease</keyword>
<name>L7EWQ1_STRT8</name>
<comment type="subcellular location">
    <subcellularLocation>
        <location evidence="1">Cell membrane</location>
        <topology evidence="1">Multi-pass membrane protein</topology>
    </subcellularLocation>
</comment>
<evidence type="ECO:0000313" key="14">
    <source>
        <dbReference type="EMBL" id="ELP63467.1"/>
    </source>
</evidence>
<evidence type="ECO:0000256" key="10">
    <source>
        <dbReference type="ARBA" id="ARBA00023136"/>
    </source>
</evidence>
<keyword evidence="6 11" id="KW-0378">Hydrolase</keyword>
<feature type="domain" description="Peptidase M48" evidence="13">
    <location>
        <begin position="159"/>
        <end position="390"/>
    </location>
</feature>
<dbReference type="RefSeq" id="WP_006381610.1">
    <property type="nucleotide sequence ID" value="NZ_AEJB01000515.1"/>
</dbReference>
<evidence type="ECO:0000259" key="13">
    <source>
        <dbReference type="Pfam" id="PF01435"/>
    </source>
</evidence>
<dbReference type="Pfam" id="PF01435">
    <property type="entry name" value="Peptidase_M48"/>
    <property type="match status" value="1"/>
</dbReference>
<dbReference type="PATRIC" id="fig|698760.3.peg.7683"/>
<feature type="transmembrane region" description="Helical" evidence="12">
    <location>
        <begin position="114"/>
        <end position="132"/>
    </location>
</feature>
<dbReference type="GO" id="GO:0005886">
    <property type="term" value="C:plasma membrane"/>
    <property type="evidence" value="ECO:0007669"/>
    <property type="project" value="UniProtKB-SubCell"/>
</dbReference>
<dbReference type="CDD" id="cd07328">
    <property type="entry name" value="M48_Ste24p_like"/>
    <property type="match status" value="1"/>
</dbReference>
<protein>
    <submittedName>
        <fullName evidence="14">Peptidase, M48 family</fullName>
        <ecNumber evidence="14">3.4.24.-</ecNumber>
    </submittedName>
</protein>